<name>A0A8J5WJ94_ZIZPA</name>
<comment type="caution">
    <text evidence="1">The sequence shown here is derived from an EMBL/GenBank/DDBJ whole genome shotgun (WGS) entry which is preliminary data.</text>
</comment>
<dbReference type="EMBL" id="JAAALK010000080">
    <property type="protein sequence ID" value="KAG8092678.1"/>
    <property type="molecule type" value="Genomic_DNA"/>
</dbReference>
<protein>
    <submittedName>
        <fullName evidence="1">Uncharacterized protein</fullName>
    </submittedName>
</protein>
<dbReference type="Proteomes" id="UP000729402">
    <property type="component" value="Unassembled WGS sequence"/>
</dbReference>
<keyword evidence="2" id="KW-1185">Reference proteome</keyword>
<reference evidence="1" key="1">
    <citation type="journal article" date="2021" name="bioRxiv">
        <title>Whole Genome Assembly and Annotation of Northern Wild Rice, Zizania palustris L., Supports a Whole Genome Duplication in the Zizania Genus.</title>
        <authorList>
            <person name="Haas M."/>
            <person name="Kono T."/>
            <person name="Macchietto M."/>
            <person name="Millas R."/>
            <person name="McGilp L."/>
            <person name="Shao M."/>
            <person name="Duquette J."/>
            <person name="Hirsch C.N."/>
            <person name="Kimball J."/>
        </authorList>
    </citation>
    <scope>NUCLEOTIDE SEQUENCE</scope>
    <source>
        <tissue evidence="1">Fresh leaf tissue</tissue>
    </source>
</reference>
<proteinExistence type="predicted"/>
<evidence type="ECO:0000313" key="1">
    <source>
        <dbReference type="EMBL" id="KAG8092678.1"/>
    </source>
</evidence>
<organism evidence="1 2">
    <name type="scientific">Zizania palustris</name>
    <name type="common">Northern wild rice</name>
    <dbReference type="NCBI Taxonomy" id="103762"/>
    <lineage>
        <taxon>Eukaryota</taxon>
        <taxon>Viridiplantae</taxon>
        <taxon>Streptophyta</taxon>
        <taxon>Embryophyta</taxon>
        <taxon>Tracheophyta</taxon>
        <taxon>Spermatophyta</taxon>
        <taxon>Magnoliopsida</taxon>
        <taxon>Liliopsida</taxon>
        <taxon>Poales</taxon>
        <taxon>Poaceae</taxon>
        <taxon>BOP clade</taxon>
        <taxon>Oryzoideae</taxon>
        <taxon>Oryzeae</taxon>
        <taxon>Zizaniinae</taxon>
        <taxon>Zizania</taxon>
    </lineage>
</organism>
<reference evidence="1" key="2">
    <citation type="submission" date="2021-02" db="EMBL/GenBank/DDBJ databases">
        <authorList>
            <person name="Kimball J.A."/>
            <person name="Haas M.W."/>
            <person name="Macchietto M."/>
            <person name="Kono T."/>
            <person name="Duquette J."/>
            <person name="Shao M."/>
        </authorList>
    </citation>
    <scope>NUCLEOTIDE SEQUENCE</scope>
    <source>
        <tissue evidence="1">Fresh leaf tissue</tissue>
    </source>
</reference>
<sequence>MEGKAVTVLQILSSMMIFPDESPRHMINAIAHKYYQHITLSSGQELHNNAAWALLPLVYGVHRWLCRAVTNVDSEGYRRIVLCLKKNGNFIELNQLHRVDILSRV</sequence>
<gene>
    <name evidence="1" type="ORF">GUJ93_ZPchr0012g21581</name>
</gene>
<evidence type="ECO:0000313" key="2">
    <source>
        <dbReference type="Proteomes" id="UP000729402"/>
    </source>
</evidence>
<accession>A0A8J5WJ94</accession>
<dbReference type="AlphaFoldDB" id="A0A8J5WJ94"/>